<comment type="caution">
    <text evidence="1">The sequence shown here is derived from an EMBL/GenBank/DDBJ whole genome shotgun (WGS) entry which is preliminary data.</text>
</comment>
<organism evidence="1 2">
    <name type="scientific">Rhododendron molle</name>
    <name type="common">Chinese azalea</name>
    <name type="synonym">Azalea mollis</name>
    <dbReference type="NCBI Taxonomy" id="49168"/>
    <lineage>
        <taxon>Eukaryota</taxon>
        <taxon>Viridiplantae</taxon>
        <taxon>Streptophyta</taxon>
        <taxon>Embryophyta</taxon>
        <taxon>Tracheophyta</taxon>
        <taxon>Spermatophyta</taxon>
        <taxon>Magnoliopsida</taxon>
        <taxon>eudicotyledons</taxon>
        <taxon>Gunneridae</taxon>
        <taxon>Pentapetalae</taxon>
        <taxon>asterids</taxon>
        <taxon>Ericales</taxon>
        <taxon>Ericaceae</taxon>
        <taxon>Ericoideae</taxon>
        <taxon>Rhodoreae</taxon>
        <taxon>Rhododendron</taxon>
    </lineage>
</organism>
<protein>
    <submittedName>
        <fullName evidence="1">Uncharacterized protein</fullName>
    </submittedName>
</protein>
<sequence>MDTRVRESLGEVYGELFVIPPCLSNCQSLRELKLNLKGRGLVLQPGSFASLVDLNLSNVELCASFSVGDIGQWNSTSCSSLENLCLDNVLCSKSKDMSISSSSLQQLTIHRCKFPEATKLSITSVGYRAERFEWNDNVHERGLEYQRTMLSIFTPKLLNFSWTGPPASYTDNLQHFWCLEEASISVDLHHNCQDKEFVCDFLERLLHSVRYTQNLQLNIELVALLWMRTQRYVTTNREPRKLVFCFHEHKEEINPRWKRNVELLKWIQQLKKALLGGDSLLSKMI</sequence>
<accession>A0ACC0NFD2</accession>
<evidence type="ECO:0000313" key="1">
    <source>
        <dbReference type="EMBL" id="KAI8551905.1"/>
    </source>
</evidence>
<dbReference type="EMBL" id="CM046393">
    <property type="protein sequence ID" value="KAI8551905.1"/>
    <property type="molecule type" value="Genomic_DNA"/>
</dbReference>
<keyword evidence="2" id="KW-1185">Reference proteome</keyword>
<gene>
    <name evidence="1" type="ORF">RHMOL_Rhmol06G0223500</name>
</gene>
<reference evidence="1" key="1">
    <citation type="submission" date="2022-02" db="EMBL/GenBank/DDBJ databases">
        <title>Plant Genome Project.</title>
        <authorList>
            <person name="Zhang R.-G."/>
        </authorList>
    </citation>
    <scope>NUCLEOTIDE SEQUENCE</scope>
    <source>
        <strain evidence="1">AT1</strain>
    </source>
</reference>
<proteinExistence type="predicted"/>
<evidence type="ECO:0000313" key="2">
    <source>
        <dbReference type="Proteomes" id="UP001062846"/>
    </source>
</evidence>
<name>A0ACC0NFD2_RHOML</name>
<dbReference type="Proteomes" id="UP001062846">
    <property type="component" value="Chromosome 6"/>
</dbReference>